<evidence type="ECO:0000313" key="2">
    <source>
        <dbReference type="EMBL" id="TGO45409.1"/>
    </source>
</evidence>
<feature type="compositionally biased region" description="Acidic residues" evidence="1">
    <location>
        <begin position="35"/>
        <end position="48"/>
    </location>
</feature>
<sequence length="404" mass="45639">MASKHAVAGERYTGGNSELTDSDDDDAMARTAANIEDEPGDEDEDPNPGDEVLWFGLHKGHKYDELSFSYIEWIVKKYLENPDTASPNVYQGLQGVIKSEAGLDEKNPSELPPPGKTIMWFGQHKGIAFDKLEDGYVMSLVNFYYRDGDKAIPNIRKFKELKYTYDSWLIAKKMRTSKSPGSIPIWFGKDKGREFRKLYDSQHRVWRKLLRICRWASILKAIAREYEEWKLSKPPRKQAASRNKPVIVNPVGERLGPADDGVASDDESYISDGGFVVQDEDESSDADESSDEDEIRELEYDEDFEETEEVDESTTTVDCEVNKNTSPNLDSSESDTLEEALPGTPSVLRSSKRKPLEISDDFASLSDSGEESEAIVSPTKRRMTRSLFSPRKRVVLLLESDSDD</sequence>
<protein>
    <submittedName>
        <fullName evidence="2">Uncharacterized protein</fullName>
    </submittedName>
</protein>
<keyword evidence="3" id="KW-1185">Reference proteome</keyword>
<gene>
    <name evidence="2" type="ORF">BOTNAR_0672g00040</name>
</gene>
<comment type="caution">
    <text evidence="2">The sequence shown here is derived from an EMBL/GenBank/DDBJ whole genome shotgun (WGS) entry which is preliminary data.</text>
</comment>
<feature type="region of interest" description="Disordered" evidence="1">
    <location>
        <begin position="233"/>
        <end position="383"/>
    </location>
</feature>
<name>A0A4Z1H9D6_9HELO</name>
<reference evidence="2 3" key="1">
    <citation type="submission" date="2017-12" db="EMBL/GenBank/DDBJ databases">
        <title>Comparative genomics of Botrytis spp.</title>
        <authorList>
            <person name="Valero-Jimenez C.A."/>
            <person name="Tapia P."/>
            <person name="Veloso J."/>
            <person name="Silva-Moreno E."/>
            <person name="Staats M."/>
            <person name="Valdes J.H."/>
            <person name="Van Kan J.A.L."/>
        </authorList>
    </citation>
    <scope>NUCLEOTIDE SEQUENCE [LARGE SCALE GENOMIC DNA]</scope>
    <source>
        <strain evidence="2 3">MUCL2120</strain>
    </source>
</reference>
<dbReference type="EMBL" id="PQXJ01000669">
    <property type="protein sequence ID" value="TGO45409.1"/>
    <property type="molecule type" value="Genomic_DNA"/>
</dbReference>
<dbReference type="AlphaFoldDB" id="A0A4Z1H9D6"/>
<feature type="compositionally biased region" description="Acidic residues" evidence="1">
    <location>
        <begin position="278"/>
        <end position="312"/>
    </location>
</feature>
<dbReference type="OrthoDB" id="4770086at2759"/>
<feature type="region of interest" description="Disordered" evidence="1">
    <location>
        <begin position="1"/>
        <end position="50"/>
    </location>
</feature>
<evidence type="ECO:0000256" key="1">
    <source>
        <dbReference type="SAM" id="MobiDB-lite"/>
    </source>
</evidence>
<evidence type="ECO:0000313" key="3">
    <source>
        <dbReference type="Proteomes" id="UP000297452"/>
    </source>
</evidence>
<dbReference type="Proteomes" id="UP000297452">
    <property type="component" value="Unassembled WGS sequence"/>
</dbReference>
<accession>A0A4Z1H9D6</accession>
<feature type="compositionally biased region" description="Polar residues" evidence="1">
    <location>
        <begin position="322"/>
        <end position="331"/>
    </location>
</feature>
<organism evidence="2 3">
    <name type="scientific">Botryotinia narcissicola</name>
    <dbReference type="NCBI Taxonomy" id="278944"/>
    <lineage>
        <taxon>Eukaryota</taxon>
        <taxon>Fungi</taxon>
        <taxon>Dikarya</taxon>
        <taxon>Ascomycota</taxon>
        <taxon>Pezizomycotina</taxon>
        <taxon>Leotiomycetes</taxon>
        <taxon>Helotiales</taxon>
        <taxon>Sclerotiniaceae</taxon>
        <taxon>Botryotinia</taxon>
    </lineage>
</organism>
<proteinExistence type="predicted"/>